<dbReference type="EMBL" id="CM037014">
    <property type="protein sequence ID" value="KAH7687154.1"/>
    <property type="molecule type" value="Genomic_DNA"/>
</dbReference>
<keyword evidence="2" id="KW-1185">Reference proteome</keyword>
<dbReference type="EC" id="3.1.11.2" evidence="1"/>
<protein>
    <submittedName>
        <fullName evidence="1">Exodeoxyribonuclease III protein</fullName>
        <ecNumber evidence="1">3.1.11.2</ecNumber>
    </submittedName>
</protein>
<evidence type="ECO:0000313" key="1">
    <source>
        <dbReference type="EMBL" id="KAH7687154.1"/>
    </source>
</evidence>
<sequence>MKVLSWNVRGLGRPSKRHLINDFLTSTKADLVCLQETKLQELHTSMWKSIGSRHLDSFHFLPASGTSGGIIMAWDKNLLSGSLIHSGVFSLTLEFSNRLDNSVWLCTSVYGPNARSLRSDFWNELRLIRNLRSSPWVICGDFNVMFSLNDKNTEIHNLGDLVNAQIFLNELNLIDPPLHGRGFTWTNGQEVPIWERLDRFLFSQCWSTTFPKFGALPSRPRTFRFEKSWYSDENVGALIQNWWSEINPVGCGAFILSKKLMFLKGKLRKWASESFGSLRLHKNSLLLELNSLDSLSENRPLSVDESARLAHIRSDLSSTLRQEELHWKQRSRITWLKDGDSNTKFFHLVANGRRNKNFIPRIRHNGGWVEGNLNLGLAFADHFRLLFGTLLLLLRLPLLVPSVITVQLALSILLVKSFPKF</sequence>
<gene>
    <name evidence="1" type="ORF">IHE45_04G150000</name>
</gene>
<keyword evidence="1" id="KW-0378">Hydrolase</keyword>
<comment type="caution">
    <text evidence="1">The sequence shown here is derived from an EMBL/GenBank/DDBJ whole genome shotgun (WGS) entry which is preliminary data.</text>
</comment>
<evidence type="ECO:0000313" key="2">
    <source>
        <dbReference type="Proteomes" id="UP000827976"/>
    </source>
</evidence>
<name>A0ACB7WH12_DIOAL</name>
<dbReference type="Proteomes" id="UP000827976">
    <property type="component" value="Chromosome 4"/>
</dbReference>
<reference evidence="2" key="1">
    <citation type="journal article" date="2022" name="Nat. Commun.">
        <title>Chromosome evolution and the genetic basis of agronomically important traits in greater yam.</title>
        <authorList>
            <person name="Bredeson J.V."/>
            <person name="Lyons J.B."/>
            <person name="Oniyinde I.O."/>
            <person name="Okereke N.R."/>
            <person name="Kolade O."/>
            <person name="Nnabue I."/>
            <person name="Nwadili C.O."/>
            <person name="Hribova E."/>
            <person name="Parker M."/>
            <person name="Nwogha J."/>
            <person name="Shu S."/>
            <person name="Carlson J."/>
            <person name="Kariba R."/>
            <person name="Muthemba S."/>
            <person name="Knop K."/>
            <person name="Barton G.J."/>
            <person name="Sherwood A.V."/>
            <person name="Lopez-Montes A."/>
            <person name="Asiedu R."/>
            <person name="Jamnadass R."/>
            <person name="Muchugi A."/>
            <person name="Goodstein D."/>
            <person name="Egesi C.N."/>
            <person name="Featherston J."/>
            <person name="Asfaw A."/>
            <person name="Simpson G.G."/>
            <person name="Dolezel J."/>
            <person name="Hendre P.S."/>
            <person name="Van Deynze A."/>
            <person name="Kumar P.L."/>
            <person name="Obidiegwu J.E."/>
            <person name="Bhattacharjee R."/>
            <person name="Rokhsar D.S."/>
        </authorList>
    </citation>
    <scope>NUCLEOTIDE SEQUENCE [LARGE SCALE GENOMIC DNA]</scope>
    <source>
        <strain evidence="2">cv. TDa95/00328</strain>
    </source>
</reference>
<accession>A0ACB7WH12</accession>
<proteinExistence type="predicted"/>
<organism evidence="1 2">
    <name type="scientific">Dioscorea alata</name>
    <name type="common">Purple yam</name>
    <dbReference type="NCBI Taxonomy" id="55571"/>
    <lineage>
        <taxon>Eukaryota</taxon>
        <taxon>Viridiplantae</taxon>
        <taxon>Streptophyta</taxon>
        <taxon>Embryophyta</taxon>
        <taxon>Tracheophyta</taxon>
        <taxon>Spermatophyta</taxon>
        <taxon>Magnoliopsida</taxon>
        <taxon>Liliopsida</taxon>
        <taxon>Dioscoreales</taxon>
        <taxon>Dioscoreaceae</taxon>
        <taxon>Dioscorea</taxon>
    </lineage>
</organism>